<keyword evidence="2" id="KW-1185">Reference proteome</keyword>
<gene>
    <name evidence="1" type="ORF">K441DRAFT_713095</name>
</gene>
<sequence length="266" mass="29133">MIREEKNTTIPIPPEHKQQPKTLRRGWPPLRQSVFAIIGVQKEAASCMYRRSAAACTSTRRTPNTCRSSAAASHRTRATAPAVQRAPANGAGIDVEVPRGARHEFRGEMGGADAKTGSYWDGCRREGHGGGRRRWRRRGRRRSRRSGRAYSTALHCTAPASGQDEELDKLVARGCDGLVGGAESVIFRELDNLSVFWDLGAGRLEGSAPVLRLAYAVEALVTGSVLGVAGLLGKCCGVRAVRRERMPHLLWDEWERRKPGGGKKRS</sequence>
<proteinExistence type="predicted"/>
<evidence type="ECO:0000313" key="2">
    <source>
        <dbReference type="Proteomes" id="UP000250078"/>
    </source>
</evidence>
<dbReference type="Proteomes" id="UP000250078">
    <property type="component" value="Unassembled WGS sequence"/>
</dbReference>
<organism evidence="1 2">
    <name type="scientific">Cenococcum geophilum 1.58</name>
    <dbReference type="NCBI Taxonomy" id="794803"/>
    <lineage>
        <taxon>Eukaryota</taxon>
        <taxon>Fungi</taxon>
        <taxon>Dikarya</taxon>
        <taxon>Ascomycota</taxon>
        <taxon>Pezizomycotina</taxon>
        <taxon>Dothideomycetes</taxon>
        <taxon>Pleosporomycetidae</taxon>
        <taxon>Gloniales</taxon>
        <taxon>Gloniaceae</taxon>
        <taxon>Cenococcum</taxon>
    </lineage>
</organism>
<accession>A0ACC8EKQ0</accession>
<protein>
    <submittedName>
        <fullName evidence="1">Uncharacterized protein</fullName>
    </submittedName>
</protein>
<evidence type="ECO:0000313" key="1">
    <source>
        <dbReference type="EMBL" id="OCK86678.1"/>
    </source>
</evidence>
<dbReference type="EMBL" id="KV748292">
    <property type="protein sequence ID" value="OCK86678.1"/>
    <property type="molecule type" value="Genomic_DNA"/>
</dbReference>
<name>A0ACC8EKQ0_9PEZI</name>
<reference evidence="1 2" key="1">
    <citation type="journal article" date="2016" name="Nat. Commun.">
        <title>Ectomycorrhizal ecology is imprinted in the genome of the dominant symbiotic fungus Cenococcum geophilum.</title>
        <authorList>
            <consortium name="DOE Joint Genome Institute"/>
            <person name="Peter M."/>
            <person name="Kohler A."/>
            <person name="Ohm R.A."/>
            <person name="Kuo A."/>
            <person name="Krutzmann J."/>
            <person name="Morin E."/>
            <person name="Arend M."/>
            <person name="Barry K.W."/>
            <person name="Binder M."/>
            <person name="Choi C."/>
            <person name="Clum A."/>
            <person name="Copeland A."/>
            <person name="Grisel N."/>
            <person name="Haridas S."/>
            <person name="Kipfer T."/>
            <person name="LaButti K."/>
            <person name="Lindquist E."/>
            <person name="Lipzen A."/>
            <person name="Maire R."/>
            <person name="Meier B."/>
            <person name="Mihaltcheva S."/>
            <person name="Molinier V."/>
            <person name="Murat C."/>
            <person name="Poggeler S."/>
            <person name="Quandt C.A."/>
            <person name="Sperisen C."/>
            <person name="Tritt A."/>
            <person name="Tisserant E."/>
            <person name="Crous P.W."/>
            <person name="Henrissat B."/>
            <person name="Nehls U."/>
            <person name="Egli S."/>
            <person name="Spatafora J.W."/>
            <person name="Grigoriev I.V."/>
            <person name="Martin F.M."/>
        </authorList>
    </citation>
    <scope>NUCLEOTIDE SEQUENCE [LARGE SCALE GENOMIC DNA]</scope>
    <source>
        <strain evidence="1 2">1.58</strain>
    </source>
</reference>